<keyword evidence="9" id="KW-0645">Protease</keyword>
<keyword evidence="4" id="KW-0812">Transmembrane</keyword>
<evidence type="ECO:0000313" key="10">
    <source>
        <dbReference type="Proteomes" id="UP000199306"/>
    </source>
</evidence>
<evidence type="ECO:0000256" key="1">
    <source>
        <dbReference type="ARBA" id="ARBA00004571"/>
    </source>
</evidence>
<dbReference type="PANTHER" id="PTHR30069:SF46">
    <property type="entry name" value="OAR PROTEIN"/>
    <property type="match status" value="1"/>
</dbReference>
<evidence type="ECO:0000256" key="5">
    <source>
        <dbReference type="ARBA" id="ARBA00023136"/>
    </source>
</evidence>
<feature type="region of interest" description="Disordered" evidence="7">
    <location>
        <begin position="164"/>
        <end position="185"/>
    </location>
</feature>
<dbReference type="Pfam" id="PF25183">
    <property type="entry name" value="OMP_b-brl_4"/>
    <property type="match status" value="1"/>
</dbReference>
<evidence type="ECO:0000313" key="9">
    <source>
        <dbReference type="EMBL" id="SFQ29933.1"/>
    </source>
</evidence>
<keyword evidence="5" id="KW-0472">Membrane</keyword>
<dbReference type="EMBL" id="FOXH01000014">
    <property type="protein sequence ID" value="SFQ29933.1"/>
    <property type="molecule type" value="Genomic_DNA"/>
</dbReference>
<keyword evidence="3" id="KW-1134">Transmembrane beta strand</keyword>
<dbReference type="Gene3D" id="2.60.40.1120">
    <property type="entry name" value="Carboxypeptidase-like, regulatory domain"/>
    <property type="match status" value="1"/>
</dbReference>
<dbReference type="OrthoDB" id="9768147at2"/>
<dbReference type="PANTHER" id="PTHR30069">
    <property type="entry name" value="TONB-DEPENDENT OUTER MEMBRANE RECEPTOR"/>
    <property type="match status" value="1"/>
</dbReference>
<dbReference type="InterPro" id="IPR057601">
    <property type="entry name" value="Oar-like_b-barrel"/>
</dbReference>
<sequence>MKKIYSLKLLLFLFSFLVFQVHLFGQTNASVSGFIKSASTGETLPGTSVILKNESTGFTDGAVANDLGYYQFKNVALGGPYTITVSSVGFGTEKRSGYTISIGEALKVDFKLSDKNTELNEVVIRPQDDIFAKVSPLGTAKKLGVQELKVLPVNNRSFQDLANLSPQSGVSPSNNPNIGLGGTRESSTGVTLDGMNQRFMMNGGLLPIFTVSIEAVKEYEVSTNNYDVLQGRQGGGSINVITKNGTNTLTGSAFLYNRSQSLTSSQDYLGRQIKDFNINQYGFSLGGPIIKDKLHYFVAFDSEDRSQPISVLSVTDLTTEKAEGISRANLDRFLNILTAKYGLKDKDSQTGLFSVKPASRTYFGRLDWQINKFHKLTLRTNYSSQNSDFSAYASPDNAAVKESYGSHEISLFSTTLSLRSQLSSKVNNELKLQYLKAQRDFIPYSNLPRGFVNIASTLSDGTNVTKTFQFGGNRIAPEKQGEQQLQLVENLYLQTGKFNFTFGTDNLITFTHTLNSNEQGGLFQFASLDDLDNLKPVSYTRLVPLKPESGYSPYLDQTAFDVSAYAQMEYSINPKMNLQAGLRWDATIFNSKPAYNPLVDKVLGKRTDVVASDYTNIQPRVQFTYDIKGDQSSVFQIGGGSYSANIVHWAQLSNILQSGVNLANVVYPSNAIPKPDYPAYRQDINNVPGVPAGAALPPAYVNLIGDNFKAPLTYKANASFKQFFNKMYFVGANVYYAYTTNNYRYVDLNLRDQPNFRLDNEGGRGVFAPVDKVQVAAETNPKVVTYPINYADVTAHPELSRVLALNGDAHLWQKGVTFEGGVVLPNNGLISASFTINNSEDDNSYNCCIARTTYSSGNIADDPRALDVNRGGANTDFRNKIVVYGLSPQWHGFRFGFKYVGISGNPWTPVVFGDITGDGSSLTINNNKRAFIFDPATINANPNATIYEKQVAADLVKLMNNADNTASDYLKSHLGQMAKRNEIYNPFWHNVDISVSYTIDNRIFKNIGKNRLVLQAQVFNFANLLDKNAGKQMVVSSGNQQLLKAMGLDPFALKQGRTIYAYQVNPTFGQLVPNNATSTYQVQLGARYEF</sequence>
<evidence type="ECO:0000256" key="4">
    <source>
        <dbReference type="ARBA" id="ARBA00022692"/>
    </source>
</evidence>
<dbReference type="STRING" id="1079859.SAMN04515674_11478"/>
<feature type="compositionally biased region" description="Polar residues" evidence="7">
    <location>
        <begin position="164"/>
        <end position="177"/>
    </location>
</feature>
<evidence type="ECO:0000256" key="6">
    <source>
        <dbReference type="ARBA" id="ARBA00023237"/>
    </source>
</evidence>
<dbReference type="InterPro" id="IPR039426">
    <property type="entry name" value="TonB-dep_rcpt-like"/>
</dbReference>
<dbReference type="GO" id="GO:0004180">
    <property type="term" value="F:carboxypeptidase activity"/>
    <property type="evidence" value="ECO:0007669"/>
    <property type="project" value="UniProtKB-KW"/>
</dbReference>
<protein>
    <submittedName>
        <fullName evidence="9">Carboxypeptidase regulatory-like domain-containing protein</fullName>
    </submittedName>
</protein>
<evidence type="ECO:0000256" key="2">
    <source>
        <dbReference type="ARBA" id="ARBA00022448"/>
    </source>
</evidence>
<evidence type="ECO:0000259" key="8">
    <source>
        <dbReference type="Pfam" id="PF25183"/>
    </source>
</evidence>
<feature type="domain" description="TonB-dependent transporter Oar-like beta-barrel" evidence="8">
    <location>
        <begin position="241"/>
        <end position="1024"/>
    </location>
</feature>
<gene>
    <name evidence="9" type="ORF">SAMN04515674_11478</name>
</gene>
<dbReference type="GO" id="GO:0015344">
    <property type="term" value="F:siderophore uptake transmembrane transporter activity"/>
    <property type="evidence" value="ECO:0007669"/>
    <property type="project" value="TreeGrafter"/>
</dbReference>
<keyword evidence="2" id="KW-0813">Transport</keyword>
<keyword evidence="10" id="KW-1185">Reference proteome</keyword>
<dbReference type="AlphaFoldDB" id="A0A1I5XD67"/>
<dbReference type="SUPFAM" id="SSF56935">
    <property type="entry name" value="Porins"/>
    <property type="match status" value="1"/>
</dbReference>
<comment type="subcellular location">
    <subcellularLocation>
        <location evidence="1">Cell outer membrane</location>
        <topology evidence="1">Multi-pass membrane protein</topology>
    </subcellularLocation>
</comment>
<keyword evidence="6" id="KW-0998">Cell outer membrane</keyword>
<dbReference type="GO" id="GO:0044718">
    <property type="term" value="P:siderophore transmembrane transport"/>
    <property type="evidence" value="ECO:0007669"/>
    <property type="project" value="TreeGrafter"/>
</dbReference>
<reference evidence="9 10" key="1">
    <citation type="submission" date="2016-10" db="EMBL/GenBank/DDBJ databases">
        <authorList>
            <person name="de Groot N.N."/>
        </authorList>
    </citation>
    <scope>NUCLEOTIDE SEQUENCE [LARGE SCALE GENOMIC DNA]</scope>
    <source>
        <strain evidence="10">E92,LMG 26720,CCM 7988</strain>
    </source>
</reference>
<dbReference type="RefSeq" id="WP_092018950.1">
    <property type="nucleotide sequence ID" value="NZ_FOXH01000014.1"/>
</dbReference>
<dbReference type="InterPro" id="IPR036942">
    <property type="entry name" value="Beta-barrel_TonB_sf"/>
</dbReference>
<dbReference type="SUPFAM" id="SSF49464">
    <property type="entry name" value="Carboxypeptidase regulatory domain-like"/>
    <property type="match status" value="1"/>
</dbReference>
<dbReference type="InterPro" id="IPR008969">
    <property type="entry name" value="CarboxyPept-like_regulatory"/>
</dbReference>
<dbReference type="Gene3D" id="2.40.170.20">
    <property type="entry name" value="TonB-dependent receptor, beta-barrel domain"/>
    <property type="match status" value="1"/>
</dbReference>
<keyword evidence="9" id="KW-0121">Carboxypeptidase</keyword>
<accession>A0A1I5XD67</accession>
<evidence type="ECO:0000256" key="3">
    <source>
        <dbReference type="ARBA" id="ARBA00022452"/>
    </source>
</evidence>
<evidence type="ECO:0000256" key="7">
    <source>
        <dbReference type="SAM" id="MobiDB-lite"/>
    </source>
</evidence>
<proteinExistence type="predicted"/>
<organism evidence="9 10">
    <name type="scientific">Pseudarcicella hirudinis</name>
    <dbReference type="NCBI Taxonomy" id="1079859"/>
    <lineage>
        <taxon>Bacteria</taxon>
        <taxon>Pseudomonadati</taxon>
        <taxon>Bacteroidota</taxon>
        <taxon>Cytophagia</taxon>
        <taxon>Cytophagales</taxon>
        <taxon>Flectobacillaceae</taxon>
        <taxon>Pseudarcicella</taxon>
    </lineage>
</organism>
<name>A0A1I5XD67_9BACT</name>
<dbReference type="Pfam" id="PF13620">
    <property type="entry name" value="CarboxypepD_reg"/>
    <property type="match status" value="1"/>
</dbReference>
<dbReference type="GO" id="GO:0009279">
    <property type="term" value="C:cell outer membrane"/>
    <property type="evidence" value="ECO:0007669"/>
    <property type="project" value="UniProtKB-SubCell"/>
</dbReference>
<dbReference type="Proteomes" id="UP000199306">
    <property type="component" value="Unassembled WGS sequence"/>
</dbReference>
<keyword evidence="9" id="KW-0378">Hydrolase</keyword>